<dbReference type="Proteomes" id="UP000729402">
    <property type="component" value="Unassembled WGS sequence"/>
</dbReference>
<comment type="caution">
    <text evidence="2">The sequence shown here is derived from an EMBL/GenBank/DDBJ whole genome shotgun (WGS) entry which is preliminary data.</text>
</comment>
<evidence type="ECO:0000256" key="1">
    <source>
        <dbReference type="SAM" id="MobiDB-lite"/>
    </source>
</evidence>
<reference evidence="2" key="2">
    <citation type="submission" date="2021-02" db="EMBL/GenBank/DDBJ databases">
        <authorList>
            <person name="Kimball J.A."/>
            <person name="Haas M.W."/>
            <person name="Macchietto M."/>
            <person name="Kono T."/>
            <person name="Duquette J."/>
            <person name="Shao M."/>
        </authorList>
    </citation>
    <scope>NUCLEOTIDE SEQUENCE</scope>
    <source>
        <tissue evidence="2">Fresh leaf tissue</tissue>
    </source>
</reference>
<dbReference type="EMBL" id="JAAALK010000282">
    <property type="protein sequence ID" value="KAG8078307.1"/>
    <property type="molecule type" value="Genomic_DNA"/>
</dbReference>
<dbReference type="OrthoDB" id="1927217at2759"/>
<dbReference type="AlphaFoldDB" id="A0A8J5T3T2"/>
<accession>A0A8J5T3T2</accession>
<feature type="compositionally biased region" description="Low complexity" evidence="1">
    <location>
        <begin position="27"/>
        <end position="43"/>
    </location>
</feature>
<sequence>MSVPSHLSLNGNPHYTDNGGVNEHFSGDSNGALSNNSGSSTGSPDRESIGTKEILSELDLYANSRYEAMLLREDTANTNWWHNVDMMTSLARTHCLITDMSHFQSHLVLCDVYYM</sequence>
<reference evidence="2" key="1">
    <citation type="journal article" date="2021" name="bioRxiv">
        <title>Whole Genome Assembly and Annotation of Northern Wild Rice, Zizania palustris L., Supports a Whole Genome Duplication in the Zizania Genus.</title>
        <authorList>
            <person name="Haas M."/>
            <person name="Kono T."/>
            <person name="Macchietto M."/>
            <person name="Millas R."/>
            <person name="McGilp L."/>
            <person name="Shao M."/>
            <person name="Duquette J."/>
            <person name="Hirsch C.N."/>
            <person name="Kimball J."/>
        </authorList>
    </citation>
    <scope>NUCLEOTIDE SEQUENCE</scope>
    <source>
        <tissue evidence="2">Fresh leaf tissue</tissue>
    </source>
</reference>
<proteinExistence type="predicted"/>
<keyword evidence="3" id="KW-1185">Reference proteome</keyword>
<name>A0A8J5T3T2_ZIZPA</name>
<evidence type="ECO:0000313" key="3">
    <source>
        <dbReference type="Proteomes" id="UP000729402"/>
    </source>
</evidence>
<evidence type="ECO:0000313" key="2">
    <source>
        <dbReference type="EMBL" id="KAG8078307.1"/>
    </source>
</evidence>
<feature type="compositionally biased region" description="Polar residues" evidence="1">
    <location>
        <begin position="1"/>
        <end position="15"/>
    </location>
</feature>
<organism evidence="2 3">
    <name type="scientific">Zizania palustris</name>
    <name type="common">Northern wild rice</name>
    <dbReference type="NCBI Taxonomy" id="103762"/>
    <lineage>
        <taxon>Eukaryota</taxon>
        <taxon>Viridiplantae</taxon>
        <taxon>Streptophyta</taxon>
        <taxon>Embryophyta</taxon>
        <taxon>Tracheophyta</taxon>
        <taxon>Spermatophyta</taxon>
        <taxon>Magnoliopsida</taxon>
        <taxon>Liliopsida</taxon>
        <taxon>Poales</taxon>
        <taxon>Poaceae</taxon>
        <taxon>BOP clade</taxon>
        <taxon>Oryzoideae</taxon>
        <taxon>Oryzeae</taxon>
        <taxon>Zizaniinae</taxon>
        <taxon>Zizania</taxon>
    </lineage>
</organism>
<feature type="region of interest" description="Disordered" evidence="1">
    <location>
        <begin position="1"/>
        <end position="50"/>
    </location>
</feature>
<protein>
    <submittedName>
        <fullName evidence="2">Uncharacterized protein</fullName>
    </submittedName>
</protein>
<gene>
    <name evidence="2" type="ORF">GUJ93_ZPchr0007g3948</name>
</gene>